<protein>
    <recommendedName>
        <fullName evidence="5 11">Transaldolase</fullName>
        <ecNumber evidence="5 11">2.2.1.2</ecNumber>
    </recommendedName>
</protein>
<feature type="active site" description="Schiff-base intermediate with substrate" evidence="11">
    <location>
        <position position="147"/>
    </location>
</feature>
<dbReference type="EMBL" id="CACRYJ010000068">
    <property type="protein sequence ID" value="VZO40149.1"/>
    <property type="molecule type" value="Genomic_DNA"/>
</dbReference>
<evidence type="ECO:0000313" key="12">
    <source>
        <dbReference type="EMBL" id="VZO40149.1"/>
    </source>
</evidence>
<evidence type="ECO:0000256" key="7">
    <source>
        <dbReference type="ARBA" id="ARBA00022679"/>
    </source>
</evidence>
<dbReference type="InterPro" id="IPR013785">
    <property type="entry name" value="Aldolase_TIM"/>
</dbReference>
<accession>A0A7M4DRQ5</accession>
<dbReference type="AlphaFoldDB" id="A0A7M4DRQ5"/>
<keyword evidence="9 11" id="KW-0704">Schiff base</keyword>
<organism evidence="12 13">
    <name type="scientific">Occultella aeris</name>
    <dbReference type="NCBI Taxonomy" id="2761496"/>
    <lineage>
        <taxon>Bacteria</taxon>
        <taxon>Bacillati</taxon>
        <taxon>Actinomycetota</taxon>
        <taxon>Actinomycetes</taxon>
        <taxon>Micrococcales</taxon>
        <taxon>Ruaniaceae</taxon>
        <taxon>Occultella</taxon>
    </lineage>
</organism>
<gene>
    <name evidence="11 12" type="primary">tal</name>
    <name evidence="12" type="ORF">HALOF300_04851</name>
</gene>
<proteinExistence type="inferred from homology"/>
<dbReference type="Pfam" id="PF00923">
    <property type="entry name" value="TAL_FSA"/>
    <property type="match status" value="1"/>
</dbReference>
<dbReference type="Gene3D" id="3.20.20.70">
    <property type="entry name" value="Aldolase class I"/>
    <property type="match status" value="1"/>
</dbReference>
<dbReference type="UniPathway" id="UPA00115">
    <property type="reaction ID" value="UER00414"/>
</dbReference>
<comment type="function">
    <text evidence="1 11">Transaldolase is important for the balance of metabolites in the pentose-phosphate pathway.</text>
</comment>
<evidence type="ECO:0000256" key="2">
    <source>
        <dbReference type="ARBA" id="ARBA00004496"/>
    </source>
</evidence>
<comment type="catalytic activity">
    <reaction evidence="10 11">
        <text>D-sedoheptulose 7-phosphate + D-glyceraldehyde 3-phosphate = D-erythrose 4-phosphate + beta-D-fructose 6-phosphate</text>
        <dbReference type="Rhea" id="RHEA:17053"/>
        <dbReference type="ChEBI" id="CHEBI:16897"/>
        <dbReference type="ChEBI" id="CHEBI:57483"/>
        <dbReference type="ChEBI" id="CHEBI:57634"/>
        <dbReference type="ChEBI" id="CHEBI:59776"/>
        <dbReference type="EC" id="2.2.1.2"/>
    </reaction>
</comment>
<comment type="similarity">
    <text evidence="4 11">Belongs to the transaldolase family. Type 2 subfamily.</text>
</comment>
<dbReference type="RefSeq" id="WP_156743427.1">
    <property type="nucleotide sequence ID" value="NZ_CACRYJ010000068.1"/>
</dbReference>
<reference evidence="12 13" key="1">
    <citation type="submission" date="2019-11" db="EMBL/GenBank/DDBJ databases">
        <authorList>
            <person name="Criscuolo A."/>
        </authorList>
    </citation>
    <scope>NUCLEOTIDE SEQUENCE [LARGE SCALE GENOMIC DNA]</scope>
    <source>
        <strain evidence="12">CIP111667</strain>
    </source>
</reference>
<dbReference type="NCBIfam" id="NF002881">
    <property type="entry name" value="PRK03343.1"/>
    <property type="match status" value="1"/>
</dbReference>
<dbReference type="InterPro" id="IPR001585">
    <property type="entry name" value="TAL/FSA"/>
</dbReference>
<dbReference type="GO" id="GO:0005975">
    <property type="term" value="P:carbohydrate metabolic process"/>
    <property type="evidence" value="ECO:0007669"/>
    <property type="project" value="InterPro"/>
</dbReference>
<keyword evidence="7 11" id="KW-0808">Transferase</keyword>
<dbReference type="GO" id="GO:0004801">
    <property type="term" value="F:transaldolase activity"/>
    <property type="evidence" value="ECO:0007669"/>
    <property type="project" value="UniProtKB-UniRule"/>
</dbReference>
<evidence type="ECO:0000256" key="9">
    <source>
        <dbReference type="ARBA" id="ARBA00023270"/>
    </source>
</evidence>
<keyword evidence="6 11" id="KW-0963">Cytoplasm</keyword>
<comment type="pathway">
    <text evidence="3 11">Carbohydrate degradation; pentose phosphate pathway; D-glyceraldehyde 3-phosphate and beta-D-fructose 6-phosphate from D-ribose 5-phosphate and D-xylulose 5-phosphate (non-oxidative stage): step 2/3.</text>
</comment>
<evidence type="ECO:0000256" key="4">
    <source>
        <dbReference type="ARBA" id="ARBA00008426"/>
    </source>
</evidence>
<dbReference type="InterPro" id="IPR018225">
    <property type="entry name" value="Transaldolase_AS"/>
</dbReference>
<evidence type="ECO:0000256" key="6">
    <source>
        <dbReference type="ARBA" id="ARBA00022490"/>
    </source>
</evidence>
<dbReference type="PANTHER" id="PTHR10683">
    <property type="entry name" value="TRANSALDOLASE"/>
    <property type="match status" value="1"/>
</dbReference>
<evidence type="ECO:0000256" key="8">
    <source>
        <dbReference type="ARBA" id="ARBA00023126"/>
    </source>
</evidence>
<keyword evidence="13" id="KW-1185">Reference proteome</keyword>
<dbReference type="HAMAP" id="MF_00493">
    <property type="entry name" value="Transaldolase_2"/>
    <property type="match status" value="1"/>
</dbReference>
<dbReference type="GO" id="GO:0005737">
    <property type="term" value="C:cytoplasm"/>
    <property type="evidence" value="ECO:0007669"/>
    <property type="project" value="UniProtKB-SubCell"/>
</dbReference>
<dbReference type="EC" id="2.2.1.2" evidence="5 11"/>
<evidence type="ECO:0000256" key="10">
    <source>
        <dbReference type="ARBA" id="ARBA00048810"/>
    </source>
</evidence>
<evidence type="ECO:0000256" key="3">
    <source>
        <dbReference type="ARBA" id="ARBA00004857"/>
    </source>
</evidence>
<dbReference type="NCBIfam" id="TIGR00876">
    <property type="entry name" value="tal_mycobact"/>
    <property type="match status" value="1"/>
</dbReference>
<dbReference type="CDD" id="cd00955">
    <property type="entry name" value="Transaldolase_like"/>
    <property type="match status" value="1"/>
</dbReference>
<evidence type="ECO:0000256" key="11">
    <source>
        <dbReference type="HAMAP-Rule" id="MF_00493"/>
    </source>
</evidence>
<evidence type="ECO:0000313" key="13">
    <source>
        <dbReference type="Proteomes" id="UP000419743"/>
    </source>
</evidence>
<dbReference type="GO" id="GO:0006098">
    <property type="term" value="P:pentose-phosphate shunt"/>
    <property type="evidence" value="ECO:0007669"/>
    <property type="project" value="UniProtKB-UniRule"/>
</dbReference>
<dbReference type="PIRSF" id="PIRSF036915">
    <property type="entry name" value="Trnald_Bac_Plnt"/>
    <property type="match status" value="1"/>
</dbReference>
<keyword evidence="8 11" id="KW-0570">Pentose shunt</keyword>
<dbReference type="PROSITE" id="PS01054">
    <property type="entry name" value="TRANSALDOLASE_1"/>
    <property type="match status" value="1"/>
</dbReference>
<sequence length="377" mass="39729">MTQPSATTANALTAISEAGVSVWLDDLSREALTSGALQNLIDTRSVVGVTTNPTIFAKAIAEGNAYDTQLRELAASGTALDDAVLTLTTDDVRNACDLFAGIHAATGGQDGRVSIEVDPRLARETQATIASAHTLWDTVDRPNLFVKIPATVEGLPAITAAIADGISVNVTLVFSLDRFRAVAQAYIDGLELAHQAGKDLSAIRSVSSLFLSRIDTQVDKALAEIGTEEALALRGKAAIANARLAYEVYEEVFATPRYEALAAAGAHTQRPLWASTGTKDPAYPDTMYVDELVVADVVNTMPAKTLEAVADHSPADGTDTVHGTFEESRQILDTIERLGVPYGKILEGLEDSGVDSFEKSWAELLGDVTDGLAAAGS</sequence>
<dbReference type="Proteomes" id="UP000419743">
    <property type="component" value="Unassembled WGS sequence"/>
</dbReference>
<dbReference type="SUPFAM" id="SSF51569">
    <property type="entry name" value="Aldolase"/>
    <property type="match status" value="1"/>
</dbReference>
<dbReference type="PANTHER" id="PTHR10683:SF31">
    <property type="entry name" value="TRANSALDOLASE"/>
    <property type="match status" value="1"/>
</dbReference>
<evidence type="ECO:0000256" key="1">
    <source>
        <dbReference type="ARBA" id="ARBA00003518"/>
    </source>
</evidence>
<name>A0A7M4DRQ5_9MICO</name>
<comment type="subcellular location">
    <subcellularLocation>
        <location evidence="2 11">Cytoplasm</location>
    </subcellularLocation>
</comment>
<evidence type="ECO:0000256" key="5">
    <source>
        <dbReference type="ARBA" id="ARBA00013151"/>
    </source>
</evidence>
<dbReference type="InterPro" id="IPR004732">
    <property type="entry name" value="Transaldolase_2"/>
</dbReference>
<comment type="caution">
    <text evidence="12">The sequence shown here is derived from an EMBL/GenBank/DDBJ whole genome shotgun (WGS) entry which is preliminary data.</text>
</comment>